<dbReference type="PANTHER" id="PTHR41368">
    <property type="entry name" value="PROTEIN YGHO"/>
    <property type="match status" value="1"/>
</dbReference>
<gene>
    <name evidence="2" type="ORF">GCM10011511_36600</name>
</gene>
<dbReference type="PROSITE" id="PS51186">
    <property type="entry name" value="GNAT"/>
    <property type="match status" value="1"/>
</dbReference>
<dbReference type="Gene3D" id="3.40.630.30">
    <property type="match status" value="1"/>
</dbReference>
<dbReference type="InterPro" id="IPR039968">
    <property type="entry name" value="BcerS-like"/>
</dbReference>
<evidence type="ECO:0000259" key="1">
    <source>
        <dbReference type="PROSITE" id="PS51186"/>
    </source>
</evidence>
<feature type="domain" description="N-acetyltransferase" evidence="1">
    <location>
        <begin position="197"/>
        <end position="377"/>
    </location>
</feature>
<evidence type="ECO:0000313" key="3">
    <source>
        <dbReference type="Proteomes" id="UP000607559"/>
    </source>
</evidence>
<dbReference type="RefSeq" id="WP_188934361.1">
    <property type="nucleotide sequence ID" value="NZ_BMJC01000004.1"/>
</dbReference>
<dbReference type="SUPFAM" id="SSF55729">
    <property type="entry name" value="Acyl-CoA N-acyltransferases (Nat)"/>
    <property type="match status" value="1"/>
</dbReference>
<dbReference type="Proteomes" id="UP000607559">
    <property type="component" value="Unassembled WGS sequence"/>
</dbReference>
<reference evidence="2" key="2">
    <citation type="submission" date="2020-09" db="EMBL/GenBank/DDBJ databases">
        <authorList>
            <person name="Sun Q."/>
            <person name="Zhou Y."/>
        </authorList>
    </citation>
    <scope>NUCLEOTIDE SEQUENCE</scope>
    <source>
        <strain evidence="2">CGMCC 1.15448</strain>
    </source>
</reference>
<reference evidence="2" key="1">
    <citation type="journal article" date="2014" name="Int. J. Syst. Evol. Microbiol.">
        <title>Complete genome sequence of Corynebacterium casei LMG S-19264T (=DSM 44701T), isolated from a smear-ripened cheese.</title>
        <authorList>
            <consortium name="US DOE Joint Genome Institute (JGI-PGF)"/>
            <person name="Walter F."/>
            <person name="Albersmeier A."/>
            <person name="Kalinowski J."/>
            <person name="Ruckert C."/>
        </authorList>
    </citation>
    <scope>NUCLEOTIDE SEQUENCE</scope>
    <source>
        <strain evidence="2">CGMCC 1.15448</strain>
    </source>
</reference>
<dbReference type="InterPro" id="IPR016181">
    <property type="entry name" value="Acyl_CoA_acyltransferase"/>
</dbReference>
<proteinExistence type="predicted"/>
<dbReference type="PANTHER" id="PTHR41368:SF1">
    <property type="entry name" value="PROTEIN YGHO"/>
    <property type="match status" value="1"/>
</dbReference>
<organism evidence="2 3">
    <name type="scientific">Puia dinghuensis</name>
    <dbReference type="NCBI Taxonomy" id="1792502"/>
    <lineage>
        <taxon>Bacteria</taxon>
        <taxon>Pseudomonadati</taxon>
        <taxon>Bacteroidota</taxon>
        <taxon>Chitinophagia</taxon>
        <taxon>Chitinophagales</taxon>
        <taxon>Chitinophagaceae</taxon>
        <taxon>Puia</taxon>
    </lineage>
</organism>
<name>A0A8J2UFI8_9BACT</name>
<dbReference type="GO" id="GO:0016747">
    <property type="term" value="F:acyltransferase activity, transferring groups other than amino-acyl groups"/>
    <property type="evidence" value="ECO:0007669"/>
    <property type="project" value="InterPro"/>
</dbReference>
<dbReference type="Pfam" id="PF00583">
    <property type="entry name" value="Acetyltransf_1"/>
    <property type="match status" value="1"/>
</dbReference>
<comment type="caution">
    <text evidence="2">The sequence shown here is derived from an EMBL/GenBank/DDBJ whole genome shotgun (WGS) entry which is preliminary data.</text>
</comment>
<dbReference type="EMBL" id="BMJC01000004">
    <property type="protein sequence ID" value="GGB09745.1"/>
    <property type="molecule type" value="Genomic_DNA"/>
</dbReference>
<accession>A0A8J2UFI8</accession>
<evidence type="ECO:0000313" key="2">
    <source>
        <dbReference type="EMBL" id="GGB09745.1"/>
    </source>
</evidence>
<keyword evidence="3" id="KW-1185">Reference proteome</keyword>
<protein>
    <recommendedName>
        <fullName evidence="1">N-acetyltransferase domain-containing protein</fullName>
    </recommendedName>
</protein>
<sequence length="396" mass="45996">MQLIEVSNRSADRQFIDLPRTLYKRDAAWICPLDADIAAVFDTSRNSFFSHGRCTRWILLDGAGRTIGRIAAFINYQKAYLYPQPTGGMGFFECIDDEKAGHMLLDAARDWLQAEGMQAMEGPVNFGENDKYWGLLVEGFKSPTLGMNYNPPYYSRILESYGFEKHYDQLTNFLDATIPLPERFTRISDWVMKKPGYTFEHFSMKQKEKFFADFQEVYNDAWCEFENFTPLEMPTIRESFRQMRPVMDEKIIWFAYYQGEPIAFILCLPDVNQLLRHVNGRLDLLGKLKFLWYKYTSTVDRLRIIVMGAKQRFQQHGIESALIRCLQKEVLPRGTIKGVELAWVGDFNTKMIALHEATGAKRDKVHRTYRYIFPPASRPSDVAQSSLEGQLQLSIH</sequence>
<dbReference type="InterPro" id="IPR000182">
    <property type="entry name" value="GNAT_dom"/>
</dbReference>
<dbReference type="AlphaFoldDB" id="A0A8J2UFI8"/>